<evidence type="ECO:0000256" key="9">
    <source>
        <dbReference type="ARBA" id="ARBA00022501"/>
    </source>
</evidence>
<evidence type="ECO:0000256" key="2">
    <source>
        <dbReference type="ARBA" id="ARBA00001719"/>
    </source>
</evidence>
<evidence type="ECO:0000256" key="21">
    <source>
        <dbReference type="ARBA" id="ARBA00023160"/>
    </source>
</evidence>
<protein>
    <recommendedName>
        <fullName evidence="8">Prostacyclin synthase</fullName>
        <ecNumber evidence="7">4.2.1.152</ecNumber>
        <ecNumber evidence="6">5.3.99.4</ecNumber>
    </recommendedName>
    <alternativeName>
        <fullName evidence="25">Hydroperoxy icosatetraenoate dehydratase</fullName>
    </alternativeName>
    <alternativeName>
        <fullName evidence="24">Prostaglandin I2 synthase</fullName>
    </alternativeName>
</protein>
<keyword evidence="20" id="KW-0472">Membrane</keyword>
<comment type="subcellular location">
    <subcellularLocation>
        <location evidence="4">Endoplasmic reticulum membrane</location>
        <topology evidence="4">Single-pass membrane protein</topology>
    </subcellularLocation>
</comment>
<keyword evidence="30" id="KW-1185">Reference proteome</keyword>
<keyword evidence="11" id="KW-0643">Prostaglandin biosynthesis</keyword>
<comment type="similarity">
    <text evidence="5">Belongs to the cytochrome P450 family.</text>
</comment>
<feature type="binding site" evidence="28">
    <location>
        <position position="360"/>
    </location>
    <ligand>
        <name>substrate</name>
    </ligand>
</feature>
<dbReference type="EMBL" id="QNUK01000041">
    <property type="protein sequence ID" value="KAF5905661.1"/>
    <property type="molecule type" value="Genomic_DNA"/>
</dbReference>
<evidence type="ECO:0000256" key="11">
    <source>
        <dbReference type="ARBA" id="ARBA00022585"/>
    </source>
</evidence>
<evidence type="ECO:0000256" key="28">
    <source>
        <dbReference type="PIRSR" id="PIRSR000047-2"/>
    </source>
</evidence>
<dbReference type="GO" id="GO:0005789">
    <property type="term" value="C:endoplasmic reticulum membrane"/>
    <property type="evidence" value="ECO:0007669"/>
    <property type="project" value="UniProtKB-SubCell"/>
</dbReference>
<comment type="caution">
    <text evidence="29">The sequence shown here is derived from an EMBL/GenBank/DDBJ whole genome shotgun (WGS) entry which is preliminary data.</text>
</comment>
<dbReference type="InterPro" id="IPR036396">
    <property type="entry name" value="Cyt_P450_sf"/>
</dbReference>
<dbReference type="GO" id="GO:0005506">
    <property type="term" value="F:iron ion binding"/>
    <property type="evidence" value="ECO:0007669"/>
    <property type="project" value="InterPro"/>
</dbReference>
<dbReference type="PRINTS" id="PR00465">
    <property type="entry name" value="EP450IV"/>
</dbReference>
<dbReference type="EC" id="4.2.1.152" evidence="7"/>
<accession>A0A8J4UFC8</accession>
<keyword evidence="10" id="KW-0444">Lipid biosynthesis</keyword>
<keyword evidence="14 27" id="KW-0479">Metal-binding</keyword>
<keyword evidence="19" id="KW-0443">Lipid metabolism</keyword>
<keyword evidence="16" id="KW-0276">Fatty acid metabolism</keyword>
<dbReference type="Proteomes" id="UP000727407">
    <property type="component" value="Unassembled WGS sequence"/>
</dbReference>
<keyword evidence="9" id="KW-0644">Prostaglandin metabolism</keyword>
<comment type="catalytic activity">
    <reaction evidence="1">
        <text>prostaglandin H2 = prostaglandin I2</text>
        <dbReference type="Rhea" id="RHEA:23580"/>
        <dbReference type="ChEBI" id="CHEBI:57403"/>
        <dbReference type="ChEBI" id="CHEBI:57405"/>
        <dbReference type="EC" id="5.3.99.4"/>
    </reaction>
    <physiologicalReaction direction="left-to-right" evidence="1">
        <dbReference type="Rhea" id="RHEA:23581"/>
    </physiologicalReaction>
</comment>
<evidence type="ECO:0000313" key="29">
    <source>
        <dbReference type="EMBL" id="KAF5905661.1"/>
    </source>
</evidence>
<dbReference type="GO" id="GO:0004497">
    <property type="term" value="F:monooxygenase activity"/>
    <property type="evidence" value="ECO:0007669"/>
    <property type="project" value="InterPro"/>
</dbReference>
<dbReference type="OrthoDB" id="6692864at2759"/>
<proteinExistence type="inferred from homology"/>
<keyword evidence="13" id="KW-0812">Transmembrane</keyword>
<dbReference type="GO" id="GO:0016705">
    <property type="term" value="F:oxidoreductase activity, acting on paired donors, with incorporation or reduction of molecular oxygen"/>
    <property type="evidence" value="ECO:0007669"/>
    <property type="project" value="InterPro"/>
</dbReference>
<keyword evidence="22" id="KW-0413">Isomerase</keyword>
<dbReference type="GO" id="GO:0020037">
    <property type="term" value="F:heme binding"/>
    <property type="evidence" value="ECO:0007669"/>
    <property type="project" value="InterPro"/>
</dbReference>
<comment type="catalytic activity">
    <reaction evidence="2">
        <text>a hydroperoxyeicosatetraenoate = an oxoeicosatetraenoate + H2O</text>
        <dbReference type="Rhea" id="RHEA:55556"/>
        <dbReference type="ChEBI" id="CHEBI:15377"/>
        <dbReference type="ChEBI" id="CHEBI:59720"/>
        <dbReference type="ChEBI" id="CHEBI:131859"/>
        <dbReference type="EC" id="4.2.1.152"/>
    </reaction>
    <physiologicalReaction direction="left-to-right" evidence="2">
        <dbReference type="Rhea" id="RHEA:55557"/>
    </physiologicalReaction>
</comment>
<evidence type="ECO:0000256" key="26">
    <source>
        <dbReference type="ARBA" id="ARBA00045141"/>
    </source>
</evidence>
<evidence type="ECO:0000313" key="30">
    <source>
        <dbReference type="Proteomes" id="UP000727407"/>
    </source>
</evidence>
<dbReference type="InterPro" id="IPR001128">
    <property type="entry name" value="Cyt_P450"/>
</dbReference>
<sequence length="430" mass="49353">MMWTLVPVLIGVLSAVLLLYNRRTRRINEPPLDKGRIPWLGHALEFGKDAAKFLTQMKDKHGDIFTVCVAGNYVTVLLDSNCYDDVLKDSQSLSLTRYSQLLMERIFNLQLPNHDPVSERKKVDKYFKDNLSQLSSSMQNSLQFLMASVNRQNPEEWRKDRLFDFCYSLLFKAGYHTIFSPVSNDSAEFSEVYEEFRRFDKVLPKLARNSANKDEVKVASSARKQLWELLRPTCFNTGTVAQSWIQTCLKHLEEQGLDSETQRRAMLLQLWVTQGNAGPAAFWLLGFLLTHPEALKAVKEELSPLQHLPLDKIEKTPVLNSVLKETLRLRAAALITRDVMKEKMVKLSSGQDYVLRHGDRLCIFPFISPQMDPQIHDEPEKFKFDRFLNSDGTEKNMFCKEGLRMNYGTMPWGAGSNLCPGRDFAVCALK</sequence>
<dbReference type="SUPFAM" id="SSF48264">
    <property type="entry name" value="Cytochrome P450"/>
    <property type="match status" value="1"/>
</dbReference>
<evidence type="ECO:0000256" key="12">
    <source>
        <dbReference type="ARBA" id="ARBA00022617"/>
    </source>
</evidence>
<dbReference type="PANTHER" id="PTHR24306:SF4">
    <property type="entry name" value="PROSTACYCLIN SYNTHASE"/>
    <property type="match status" value="1"/>
</dbReference>
<name>A0A8J4UFC8_CLAMG</name>
<dbReference type="AlphaFoldDB" id="A0A8J4UFC8"/>
<evidence type="ECO:0000256" key="8">
    <source>
        <dbReference type="ARBA" id="ARBA00017409"/>
    </source>
</evidence>
<keyword evidence="18 27" id="KW-0408">Iron</keyword>
<keyword evidence="15" id="KW-0256">Endoplasmic reticulum</keyword>
<comment type="function">
    <text evidence="26">Catalyzes the biosynthesis and metabolism of eicosanoids. Catalyzes the isomerization of prostaglandin H2 to prostacyclin (= prostaglandin I2), a potent mediator of vasodilation and inhibitor of platelet aggregation. Additionally, displays dehydratase activity, toward hydroperoxyeicosatetraenoates (HPETEs), especially toward (15S)-hydroperoxy-(5Z,8Z,11Z,13E)-eicosatetraenoate (15(S)-HPETE).</text>
</comment>
<evidence type="ECO:0000256" key="5">
    <source>
        <dbReference type="ARBA" id="ARBA00010617"/>
    </source>
</evidence>
<evidence type="ECO:0000256" key="24">
    <source>
        <dbReference type="ARBA" id="ARBA00031205"/>
    </source>
</evidence>
<dbReference type="Gene3D" id="1.10.630.10">
    <property type="entry name" value="Cytochrome P450"/>
    <property type="match status" value="1"/>
</dbReference>
<organism evidence="29 30">
    <name type="scientific">Clarias magur</name>
    <name type="common">Asian catfish</name>
    <name type="synonym">Macropteronotus magur</name>
    <dbReference type="NCBI Taxonomy" id="1594786"/>
    <lineage>
        <taxon>Eukaryota</taxon>
        <taxon>Metazoa</taxon>
        <taxon>Chordata</taxon>
        <taxon>Craniata</taxon>
        <taxon>Vertebrata</taxon>
        <taxon>Euteleostomi</taxon>
        <taxon>Actinopterygii</taxon>
        <taxon>Neopterygii</taxon>
        <taxon>Teleostei</taxon>
        <taxon>Ostariophysi</taxon>
        <taxon>Siluriformes</taxon>
        <taxon>Clariidae</taxon>
        <taxon>Clarias</taxon>
    </lineage>
</organism>
<evidence type="ECO:0000256" key="4">
    <source>
        <dbReference type="ARBA" id="ARBA00004389"/>
    </source>
</evidence>
<dbReference type="InterPro" id="IPR024204">
    <property type="entry name" value="Cyt_P450_CYP7A1-type"/>
</dbReference>
<comment type="cofactor">
    <cofactor evidence="3 27">
        <name>heme</name>
        <dbReference type="ChEBI" id="CHEBI:30413"/>
    </cofactor>
</comment>
<gene>
    <name evidence="29" type="primary">ptgis</name>
    <name evidence="29" type="ORF">DAT39_004598</name>
</gene>
<keyword evidence="21" id="KW-0275">Fatty acid biosynthesis</keyword>
<dbReference type="Pfam" id="PF00067">
    <property type="entry name" value="p450"/>
    <property type="match status" value="1"/>
</dbReference>
<evidence type="ECO:0000256" key="27">
    <source>
        <dbReference type="PIRSR" id="PIRSR000047-1"/>
    </source>
</evidence>
<dbReference type="GO" id="GO:0001516">
    <property type="term" value="P:prostaglandin biosynthetic process"/>
    <property type="evidence" value="ECO:0007669"/>
    <property type="project" value="UniProtKB-KW"/>
</dbReference>
<dbReference type="PIRSF" id="PIRSF000047">
    <property type="entry name" value="Cytochrome_CYPVIIA1"/>
    <property type="match status" value="1"/>
</dbReference>
<evidence type="ECO:0000256" key="16">
    <source>
        <dbReference type="ARBA" id="ARBA00022832"/>
    </source>
</evidence>
<reference evidence="29" key="1">
    <citation type="submission" date="2020-07" db="EMBL/GenBank/DDBJ databases">
        <title>Clarias magur genome sequencing, assembly and annotation.</title>
        <authorList>
            <person name="Kushwaha B."/>
            <person name="Kumar R."/>
            <person name="Das P."/>
            <person name="Joshi C.G."/>
            <person name="Kumar D."/>
            <person name="Nagpure N.S."/>
            <person name="Pandey M."/>
            <person name="Agarwal S."/>
            <person name="Srivastava S."/>
            <person name="Singh M."/>
            <person name="Sahoo L."/>
            <person name="Jayasankar P."/>
            <person name="Meher P.K."/>
            <person name="Koringa P.G."/>
            <person name="Iquebal M.A."/>
            <person name="Das S.P."/>
            <person name="Bit A."/>
            <person name="Patnaik S."/>
            <person name="Patel N."/>
            <person name="Shah T.M."/>
            <person name="Hinsu A."/>
            <person name="Jena J.K."/>
        </authorList>
    </citation>
    <scope>NUCLEOTIDE SEQUENCE</scope>
    <source>
        <strain evidence="29">CIFAMagur01</strain>
        <tissue evidence="29">Testis</tissue>
    </source>
</reference>
<dbReference type="GO" id="GO:0106256">
    <property type="term" value="F:hydroperoxy icosatetraenoate dehydratase activity"/>
    <property type="evidence" value="ECO:0007669"/>
    <property type="project" value="UniProtKB-EC"/>
</dbReference>
<keyword evidence="12 27" id="KW-0349">Heme</keyword>
<dbReference type="GO" id="GO:0008116">
    <property type="term" value="F:prostaglandin-I synthase activity"/>
    <property type="evidence" value="ECO:0007669"/>
    <property type="project" value="UniProtKB-EC"/>
</dbReference>
<evidence type="ECO:0000256" key="20">
    <source>
        <dbReference type="ARBA" id="ARBA00023136"/>
    </source>
</evidence>
<feature type="binding site" description="axial binding residue" evidence="27">
    <location>
        <position position="419"/>
    </location>
    <ligand>
        <name>heme</name>
        <dbReference type="ChEBI" id="CHEBI:30413"/>
    </ligand>
    <ligandPart>
        <name>Fe</name>
        <dbReference type="ChEBI" id="CHEBI:18248"/>
    </ligandPart>
</feature>
<dbReference type="EC" id="5.3.99.4" evidence="6"/>
<dbReference type="PANTHER" id="PTHR24306">
    <property type="match status" value="1"/>
</dbReference>
<evidence type="ECO:0000256" key="1">
    <source>
        <dbReference type="ARBA" id="ARBA00000463"/>
    </source>
</evidence>
<keyword evidence="23" id="KW-0456">Lyase</keyword>
<evidence type="ECO:0000256" key="23">
    <source>
        <dbReference type="ARBA" id="ARBA00023239"/>
    </source>
</evidence>
<evidence type="ECO:0000256" key="25">
    <source>
        <dbReference type="ARBA" id="ARBA00033404"/>
    </source>
</evidence>
<evidence type="ECO:0000256" key="18">
    <source>
        <dbReference type="ARBA" id="ARBA00023004"/>
    </source>
</evidence>
<evidence type="ECO:0000256" key="10">
    <source>
        <dbReference type="ARBA" id="ARBA00022516"/>
    </source>
</evidence>
<keyword evidence="17" id="KW-1133">Transmembrane helix</keyword>
<evidence type="ECO:0000256" key="17">
    <source>
        <dbReference type="ARBA" id="ARBA00022989"/>
    </source>
</evidence>
<evidence type="ECO:0000256" key="15">
    <source>
        <dbReference type="ARBA" id="ARBA00022824"/>
    </source>
</evidence>
<evidence type="ECO:0000256" key="13">
    <source>
        <dbReference type="ARBA" id="ARBA00022692"/>
    </source>
</evidence>
<dbReference type="PRINTS" id="PR00385">
    <property type="entry name" value="P450"/>
</dbReference>
<evidence type="ECO:0000256" key="7">
    <source>
        <dbReference type="ARBA" id="ARBA00013084"/>
    </source>
</evidence>
<evidence type="ECO:0000256" key="19">
    <source>
        <dbReference type="ARBA" id="ARBA00023098"/>
    </source>
</evidence>
<feature type="binding site" evidence="28">
    <location>
        <position position="276"/>
    </location>
    <ligand>
        <name>substrate</name>
    </ligand>
</feature>
<evidence type="ECO:0000256" key="14">
    <source>
        <dbReference type="ARBA" id="ARBA00022723"/>
    </source>
</evidence>
<feature type="binding site" evidence="28">
    <location>
        <position position="111"/>
    </location>
    <ligand>
        <name>substrate</name>
    </ligand>
</feature>
<evidence type="ECO:0000256" key="6">
    <source>
        <dbReference type="ARBA" id="ARBA00012204"/>
    </source>
</evidence>
<dbReference type="InterPro" id="IPR002403">
    <property type="entry name" value="Cyt_P450_E_grp-IV"/>
</dbReference>
<evidence type="ECO:0000256" key="3">
    <source>
        <dbReference type="ARBA" id="ARBA00001971"/>
    </source>
</evidence>
<evidence type="ECO:0000256" key="22">
    <source>
        <dbReference type="ARBA" id="ARBA00023235"/>
    </source>
</evidence>
<feature type="non-terminal residue" evidence="29">
    <location>
        <position position="430"/>
    </location>
</feature>
<feature type="binding site" evidence="28">
    <location>
        <position position="105"/>
    </location>
    <ligand>
        <name>substrate</name>
    </ligand>
</feature>